<dbReference type="Gene3D" id="1.10.10.60">
    <property type="entry name" value="Homeodomain-like"/>
    <property type="match status" value="1"/>
</dbReference>
<name>A0ABW9DSH4_9BURK</name>
<keyword evidence="3" id="KW-1185">Reference proteome</keyword>
<accession>A0ABW9DSH4</accession>
<evidence type="ECO:0008006" key="4">
    <source>
        <dbReference type="Google" id="ProtNLM"/>
    </source>
</evidence>
<comment type="caution">
    <text evidence="2">The sequence shown here is derived from an EMBL/GenBank/DDBJ whole genome shotgun (WGS) entry which is preliminary data.</text>
</comment>
<organism evidence="2 3">
    <name type="scientific">Paraburkholderia metrosideri</name>
    <dbReference type="NCBI Taxonomy" id="580937"/>
    <lineage>
        <taxon>Bacteria</taxon>
        <taxon>Pseudomonadati</taxon>
        <taxon>Pseudomonadota</taxon>
        <taxon>Betaproteobacteria</taxon>
        <taxon>Burkholderiales</taxon>
        <taxon>Burkholderiaceae</taxon>
        <taxon>Paraburkholderia</taxon>
    </lineage>
</organism>
<reference evidence="2 3" key="1">
    <citation type="journal article" date="2024" name="Chem. Sci.">
        <title>Discovery of megapolipeptins by genome mining of a Burkholderiales bacteria collection.</title>
        <authorList>
            <person name="Paulo B.S."/>
            <person name="Recchia M.J.J."/>
            <person name="Lee S."/>
            <person name="Fergusson C.H."/>
            <person name="Romanowski S.B."/>
            <person name="Hernandez A."/>
            <person name="Krull N."/>
            <person name="Liu D.Y."/>
            <person name="Cavanagh H."/>
            <person name="Bos A."/>
            <person name="Gray C.A."/>
            <person name="Murphy B.T."/>
            <person name="Linington R.G."/>
            <person name="Eustaquio A.S."/>
        </authorList>
    </citation>
    <scope>NUCLEOTIDE SEQUENCE [LARGE SCALE GENOMIC DNA]</scope>
    <source>
        <strain evidence="2 3">RL17-338-BIC-A</strain>
    </source>
</reference>
<evidence type="ECO:0000313" key="3">
    <source>
        <dbReference type="Proteomes" id="UP001629432"/>
    </source>
</evidence>
<sequence length="125" mass="14020">MAVVDTICRRIADGKSLRAVCKAADMPARENFLDWVAKKPEVRAMYEQAIADREERYFEEVIEIADSGRDPQKTRVQVDARKWVLARMNPKKYGDRMTNELTGAGGGPIESNMTVTFVKPKGDAA</sequence>
<dbReference type="Proteomes" id="UP001629432">
    <property type="component" value="Unassembled WGS sequence"/>
</dbReference>
<evidence type="ECO:0000313" key="2">
    <source>
        <dbReference type="EMBL" id="MFM0638070.1"/>
    </source>
</evidence>
<protein>
    <recommendedName>
        <fullName evidence="4">Terminase small subunit protein</fullName>
    </recommendedName>
</protein>
<proteinExistence type="predicted"/>
<dbReference type="InterPro" id="IPR048683">
    <property type="entry name" value="Sf6_terminase"/>
</dbReference>
<feature type="region of interest" description="Disordered" evidence="1">
    <location>
        <begin position="95"/>
        <end position="125"/>
    </location>
</feature>
<dbReference type="RefSeq" id="WP_408336987.1">
    <property type="nucleotide sequence ID" value="NZ_JAQQCF010000012.1"/>
</dbReference>
<dbReference type="Pfam" id="PF20901">
    <property type="entry name" value="Sf6_terminase"/>
    <property type="match status" value="1"/>
</dbReference>
<evidence type="ECO:0000256" key="1">
    <source>
        <dbReference type="SAM" id="MobiDB-lite"/>
    </source>
</evidence>
<gene>
    <name evidence="2" type="ORF">PQQ63_15315</name>
</gene>
<dbReference type="EMBL" id="JAQQCF010000012">
    <property type="protein sequence ID" value="MFM0638070.1"/>
    <property type="molecule type" value="Genomic_DNA"/>
</dbReference>